<reference evidence="1 2" key="1">
    <citation type="submission" date="2021-01" db="EMBL/GenBank/DDBJ databases">
        <title>Genome seq and assembly of Devosia sp. G19.</title>
        <authorList>
            <person name="Chhetri G."/>
        </authorList>
    </citation>
    <scope>NUCLEOTIDE SEQUENCE [LARGE SCALE GENOMIC DNA]</scope>
    <source>
        <strain evidence="1 2">G19</strain>
    </source>
</reference>
<evidence type="ECO:0000313" key="1">
    <source>
        <dbReference type="EMBL" id="QQR37628.1"/>
    </source>
</evidence>
<accession>A0ABX7C0C7</accession>
<protein>
    <submittedName>
        <fullName evidence="1">Uncharacterized protein</fullName>
    </submittedName>
</protein>
<organism evidence="1 2">
    <name type="scientific">Devosia oryziradicis</name>
    <dbReference type="NCBI Taxonomy" id="2801335"/>
    <lineage>
        <taxon>Bacteria</taxon>
        <taxon>Pseudomonadati</taxon>
        <taxon>Pseudomonadota</taxon>
        <taxon>Alphaproteobacteria</taxon>
        <taxon>Hyphomicrobiales</taxon>
        <taxon>Devosiaceae</taxon>
        <taxon>Devosia</taxon>
    </lineage>
</organism>
<proteinExistence type="predicted"/>
<gene>
    <name evidence="1" type="ORF">JI749_08500</name>
</gene>
<dbReference type="EMBL" id="CP068047">
    <property type="protein sequence ID" value="QQR37628.1"/>
    <property type="molecule type" value="Genomic_DNA"/>
</dbReference>
<dbReference type="Proteomes" id="UP000595460">
    <property type="component" value="Chromosome"/>
</dbReference>
<evidence type="ECO:0000313" key="2">
    <source>
        <dbReference type="Proteomes" id="UP000595460"/>
    </source>
</evidence>
<name>A0ABX7C0C7_9HYPH</name>
<sequence length="120" mass="13500">MTLPQLGNRGIASYNRLNRDLAAFNYVLRVAKPSGVCNAHTLFTLNGLFNRANRLFRRHADLPHFVQVSLETTMSQADLAILVAQLTAACLAFEERYAHLTEEGRKQAKALRILDTTTER</sequence>
<keyword evidence="2" id="KW-1185">Reference proteome</keyword>
<dbReference type="RefSeq" id="WP_201662208.1">
    <property type="nucleotide sequence ID" value="NZ_CP068047.1"/>
</dbReference>